<dbReference type="SUPFAM" id="SSF160631">
    <property type="entry name" value="SMI1/KNR4-like"/>
    <property type="match status" value="1"/>
</dbReference>
<protein>
    <recommendedName>
        <fullName evidence="3">Knr4/Smi1-like domain-containing protein</fullName>
    </recommendedName>
</protein>
<dbReference type="EMBL" id="PHQY01000663">
    <property type="protein sequence ID" value="PJO41768.1"/>
    <property type="molecule type" value="Genomic_DNA"/>
</dbReference>
<accession>A0A2M9Q109</accession>
<dbReference type="AlphaFoldDB" id="A0A2M9Q109"/>
<evidence type="ECO:0008006" key="3">
    <source>
        <dbReference type="Google" id="ProtNLM"/>
    </source>
</evidence>
<gene>
    <name evidence="1" type="ORF">CWD94_21325</name>
</gene>
<organism evidence="1 2">
    <name type="scientific">Lysinibacillus xylanilyticus</name>
    <dbReference type="NCBI Taxonomy" id="582475"/>
    <lineage>
        <taxon>Bacteria</taxon>
        <taxon>Bacillati</taxon>
        <taxon>Bacillota</taxon>
        <taxon>Bacilli</taxon>
        <taxon>Bacillales</taxon>
        <taxon>Bacillaceae</taxon>
        <taxon>Lysinibacillus</taxon>
    </lineage>
</organism>
<name>A0A2M9Q109_9BACI</name>
<reference evidence="1 2" key="1">
    <citation type="submission" date="2017-11" db="EMBL/GenBank/DDBJ databases">
        <title>Bacterial isolate from king chilli rhizosphere.</title>
        <authorList>
            <person name="Takhelmayum P."/>
            <person name="Sarangthem I."/>
        </authorList>
    </citation>
    <scope>NUCLEOTIDE SEQUENCE [LARGE SCALE GENOMIC DNA]</scope>
    <source>
        <strain evidence="2">t26</strain>
    </source>
</reference>
<evidence type="ECO:0000313" key="1">
    <source>
        <dbReference type="EMBL" id="PJO41768.1"/>
    </source>
</evidence>
<proteinExistence type="predicted"/>
<dbReference type="InterPro" id="IPR037883">
    <property type="entry name" value="Knr4/Smi1-like_sf"/>
</dbReference>
<sequence length="215" mass="24764">MKQIDNSILKFIQTMNTYPQEESPVVKKGGVRYSSELVKLQVDEKIYLSPELKFFYERCEIICDIRHDGHKLKSTSIDLGNSPLSLWSPENLVYRQEGFRWIGTDLKDDPEWNPFWLVIADINDDPVVVVTDKEGSPVMASYETGALFPIANSFSDFLDYVSITLELVQGKYNGEIIDDESFEFLEGFLEDLKEMISKINKNDVLVENFIDHLYG</sequence>
<dbReference type="Proteomes" id="UP000232101">
    <property type="component" value="Unassembled WGS sequence"/>
</dbReference>
<comment type="caution">
    <text evidence="1">The sequence shown here is derived from an EMBL/GenBank/DDBJ whole genome shotgun (WGS) entry which is preliminary data.</text>
</comment>
<dbReference type="RefSeq" id="WP_100544835.1">
    <property type="nucleotide sequence ID" value="NZ_PHQY01000663.1"/>
</dbReference>
<evidence type="ECO:0000313" key="2">
    <source>
        <dbReference type="Proteomes" id="UP000232101"/>
    </source>
</evidence>